<evidence type="ECO:0000256" key="2">
    <source>
        <dbReference type="ARBA" id="ARBA00023125"/>
    </source>
</evidence>
<evidence type="ECO:0000256" key="1">
    <source>
        <dbReference type="ARBA" id="ARBA00023015"/>
    </source>
</evidence>
<dbReference type="GO" id="GO:0003700">
    <property type="term" value="F:DNA-binding transcription factor activity"/>
    <property type="evidence" value="ECO:0007669"/>
    <property type="project" value="InterPro"/>
</dbReference>
<reference evidence="6" key="1">
    <citation type="journal article" date="2019" name="Int. J. Syst. Evol. Microbiol.">
        <title>The Global Catalogue of Microorganisms (GCM) 10K type strain sequencing project: providing services to taxonomists for standard genome sequencing and annotation.</title>
        <authorList>
            <consortium name="The Broad Institute Genomics Platform"/>
            <consortium name="The Broad Institute Genome Sequencing Center for Infectious Disease"/>
            <person name="Wu L."/>
            <person name="Ma J."/>
        </authorList>
    </citation>
    <scope>NUCLEOTIDE SEQUENCE [LARGE SCALE GENOMIC DNA]</scope>
    <source>
        <strain evidence="6">NBRC 15640</strain>
    </source>
</reference>
<dbReference type="SUPFAM" id="SSF52317">
    <property type="entry name" value="Class I glutamine amidotransferase-like"/>
    <property type="match status" value="1"/>
</dbReference>
<evidence type="ECO:0000313" key="5">
    <source>
        <dbReference type="EMBL" id="GLQ72299.1"/>
    </source>
</evidence>
<keyword evidence="3" id="KW-0804">Transcription</keyword>
<evidence type="ECO:0000313" key="6">
    <source>
        <dbReference type="Proteomes" id="UP001156690"/>
    </source>
</evidence>
<dbReference type="SUPFAM" id="SSF46689">
    <property type="entry name" value="Homeodomain-like"/>
    <property type="match status" value="2"/>
</dbReference>
<dbReference type="EMBL" id="BSNX01000013">
    <property type="protein sequence ID" value="GLQ72299.1"/>
    <property type="molecule type" value="Genomic_DNA"/>
</dbReference>
<protein>
    <submittedName>
        <fullName evidence="5">Transcriptional regulator</fullName>
    </submittedName>
</protein>
<dbReference type="InterPro" id="IPR029062">
    <property type="entry name" value="Class_I_gatase-like"/>
</dbReference>
<dbReference type="Gene3D" id="3.40.50.880">
    <property type="match status" value="1"/>
</dbReference>
<dbReference type="InterPro" id="IPR002818">
    <property type="entry name" value="DJ-1/PfpI"/>
</dbReference>
<dbReference type="InterPro" id="IPR009057">
    <property type="entry name" value="Homeodomain-like_sf"/>
</dbReference>
<dbReference type="PANTHER" id="PTHR43130:SF3">
    <property type="entry name" value="HTH-TYPE TRANSCRIPTIONAL REGULATOR RV1931C"/>
    <property type="match status" value="1"/>
</dbReference>
<keyword evidence="6" id="KW-1185">Reference proteome</keyword>
<dbReference type="SMART" id="SM00342">
    <property type="entry name" value="HTH_ARAC"/>
    <property type="match status" value="1"/>
</dbReference>
<dbReference type="Pfam" id="PF12833">
    <property type="entry name" value="HTH_18"/>
    <property type="match status" value="1"/>
</dbReference>
<dbReference type="PANTHER" id="PTHR43130">
    <property type="entry name" value="ARAC-FAMILY TRANSCRIPTIONAL REGULATOR"/>
    <property type="match status" value="1"/>
</dbReference>
<gene>
    <name evidence="5" type="ORF">GCM10007932_16590</name>
</gene>
<dbReference type="Pfam" id="PF01965">
    <property type="entry name" value="DJ-1_PfpI"/>
    <property type="match status" value="1"/>
</dbReference>
<organism evidence="5 6">
    <name type="scientific">Vibrio penaeicida</name>
    <dbReference type="NCBI Taxonomy" id="104609"/>
    <lineage>
        <taxon>Bacteria</taxon>
        <taxon>Pseudomonadati</taxon>
        <taxon>Pseudomonadota</taxon>
        <taxon>Gammaproteobacteria</taxon>
        <taxon>Vibrionales</taxon>
        <taxon>Vibrionaceae</taxon>
        <taxon>Vibrio</taxon>
    </lineage>
</organism>
<dbReference type="InterPro" id="IPR018060">
    <property type="entry name" value="HTH_AraC"/>
</dbReference>
<dbReference type="PROSITE" id="PS01124">
    <property type="entry name" value="HTH_ARAC_FAMILY_2"/>
    <property type="match status" value="1"/>
</dbReference>
<dbReference type="Proteomes" id="UP001156690">
    <property type="component" value="Unassembled WGS sequence"/>
</dbReference>
<sequence length="320" mass="35712">MKKIGIFAYPGCQSLDVIGPAEVFSSANKFNEHPAYEVIIFSFEEGKLKSDGGLTLYAETSWDNVDELDTLIIPGGNQSRTYLGREDIREWLLAKAENCRRVTSVCTGAFWLAEAGILNNKSATTHWRHCDALQERYPLIHVDSDAIYLHQGKVSTSAGITAGIDLCLSLVEQDLGYATSVSVAQELVVFYRRPGGQSQFVSLQLAQSSGDTRIASAIRFIHQHLKVDIRVEDIAHHVGLSSRQLNRVFKSDINISPNQYVVKERLNLACDLLKNSDLTLERIATSSGLASGDNLRNVFQRQYGISPMAYRQRFKRNINE</sequence>
<dbReference type="CDD" id="cd03137">
    <property type="entry name" value="GATase1_AraC_1"/>
    <property type="match status" value="1"/>
</dbReference>
<dbReference type="InterPro" id="IPR018062">
    <property type="entry name" value="HTH_AraC-typ_CS"/>
</dbReference>
<comment type="caution">
    <text evidence="5">The sequence shown here is derived from an EMBL/GenBank/DDBJ whole genome shotgun (WGS) entry which is preliminary data.</text>
</comment>
<accession>A0AAV5NPN6</accession>
<dbReference type="PROSITE" id="PS00041">
    <property type="entry name" value="HTH_ARAC_FAMILY_1"/>
    <property type="match status" value="1"/>
</dbReference>
<evidence type="ECO:0000256" key="3">
    <source>
        <dbReference type="ARBA" id="ARBA00023163"/>
    </source>
</evidence>
<dbReference type="Gene3D" id="1.10.10.60">
    <property type="entry name" value="Homeodomain-like"/>
    <property type="match status" value="1"/>
</dbReference>
<evidence type="ECO:0000259" key="4">
    <source>
        <dbReference type="PROSITE" id="PS01124"/>
    </source>
</evidence>
<dbReference type="AlphaFoldDB" id="A0AAV5NPN6"/>
<keyword evidence="2" id="KW-0238">DNA-binding</keyword>
<proteinExistence type="predicted"/>
<dbReference type="RefSeq" id="WP_126608249.1">
    <property type="nucleotide sequence ID" value="NZ_AP025145.1"/>
</dbReference>
<dbReference type="GO" id="GO:0043565">
    <property type="term" value="F:sequence-specific DNA binding"/>
    <property type="evidence" value="ECO:0007669"/>
    <property type="project" value="InterPro"/>
</dbReference>
<feature type="domain" description="HTH araC/xylS-type" evidence="4">
    <location>
        <begin position="215"/>
        <end position="313"/>
    </location>
</feature>
<dbReference type="InterPro" id="IPR052158">
    <property type="entry name" value="INH-QAR"/>
</dbReference>
<keyword evidence="1" id="KW-0805">Transcription regulation</keyword>
<name>A0AAV5NPN6_9VIBR</name>